<dbReference type="AlphaFoldDB" id="A0A5B7DNZ7"/>
<keyword evidence="2" id="KW-1185">Reference proteome</keyword>
<name>A0A5B7DNZ7_PORTR</name>
<dbReference type="Proteomes" id="UP000324222">
    <property type="component" value="Unassembled WGS sequence"/>
</dbReference>
<evidence type="ECO:0000313" key="2">
    <source>
        <dbReference type="Proteomes" id="UP000324222"/>
    </source>
</evidence>
<accession>A0A5B7DNZ7</accession>
<dbReference type="EMBL" id="VSRR010001127">
    <property type="protein sequence ID" value="MPC22799.1"/>
    <property type="molecule type" value="Genomic_DNA"/>
</dbReference>
<evidence type="ECO:0000313" key="1">
    <source>
        <dbReference type="EMBL" id="MPC22799.1"/>
    </source>
</evidence>
<gene>
    <name evidence="1" type="ORF">E2C01_015825</name>
</gene>
<comment type="caution">
    <text evidence="1">The sequence shown here is derived from an EMBL/GenBank/DDBJ whole genome shotgun (WGS) entry which is preliminary data.</text>
</comment>
<organism evidence="1 2">
    <name type="scientific">Portunus trituberculatus</name>
    <name type="common">Swimming crab</name>
    <name type="synonym">Neptunus trituberculatus</name>
    <dbReference type="NCBI Taxonomy" id="210409"/>
    <lineage>
        <taxon>Eukaryota</taxon>
        <taxon>Metazoa</taxon>
        <taxon>Ecdysozoa</taxon>
        <taxon>Arthropoda</taxon>
        <taxon>Crustacea</taxon>
        <taxon>Multicrustacea</taxon>
        <taxon>Malacostraca</taxon>
        <taxon>Eumalacostraca</taxon>
        <taxon>Eucarida</taxon>
        <taxon>Decapoda</taxon>
        <taxon>Pleocyemata</taxon>
        <taxon>Brachyura</taxon>
        <taxon>Eubrachyura</taxon>
        <taxon>Portunoidea</taxon>
        <taxon>Portunidae</taxon>
        <taxon>Portuninae</taxon>
        <taxon>Portunus</taxon>
    </lineage>
</organism>
<proteinExistence type="predicted"/>
<protein>
    <submittedName>
        <fullName evidence="1">Uncharacterized protein</fullName>
    </submittedName>
</protein>
<reference evidence="1 2" key="1">
    <citation type="submission" date="2019-05" db="EMBL/GenBank/DDBJ databases">
        <title>Another draft genome of Portunus trituberculatus and its Hox gene families provides insights of decapod evolution.</title>
        <authorList>
            <person name="Jeong J.-H."/>
            <person name="Song I."/>
            <person name="Kim S."/>
            <person name="Choi T."/>
            <person name="Kim D."/>
            <person name="Ryu S."/>
            <person name="Kim W."/>
        </authorList>
    </citation>
    <scope>NUCLEOTIDE SEQUENCE [LARGE SCALE GENOMIC DNA]</scope>
    <source>
        <tissue evidence="1">Muscle</tissue>
    </source>
</reference>
<sequence>MNVCGMQSPRTQGTLHASTHAADFIEVYAIRQEVHGFLLSSIQVKEAAVAFLGPQPGQLQLQYLHLDLAVRPSTQLLVPVSFPWSSDDDHQSHSGSCLQQFSLPLSPLLSLLQFYKDHCHHSGSPVSHS</sequence>